<dbReference type="InterPro" id="IPR058637">
    <property type="entry name" value="YknX-like_C"/>
</dbReference>
<feature type="domain" description="YknX-like barrel-sandwich hybrid" evidence="5">
    <location>
        <begin position="66"/>
        <end position="121"/>
    </location>
</feature>
<dbReference type="Gene3D" id="2.40.420.20">
    <property type="match status" value="1"/>
</dbReference>
<dbReference type="AlphaFoldDB" id="A0A1L8RJN3"/>
<keyword evidence="8" id="KW-1185">Reference proteome</keyword>
<dbReference type="Pfam" id="PF25989">
    <property type="entry name" value="YknX_C"/>
    <property type="match status" value="1"/>
</dbReference>
<evidence type="ECO:0000256" key="3">
    <source>
        <dbReference type="ARBA" id="ARBA00023054"/>
    </source>
</evidence>
<proteinExistence type="inferred from homology"/>
<dbReference type="GO" id="GO:0016020">
    <property type="term" value="C:membrane"/>
    <property type="evidence" value="ECO:0007669"/>
    <property type="project" value="InterPro"/>
</dbReference>
<dbReference type="PANTHER" id="PTHR32347:SF14">
    <property type="entry name" value="EFFLUX SYSTEM COMPONENT YKNX-RELATED"/>
    <property type="match status" value="1"/>
</dbReference>
<dbReference type="InterPro" id="IPR050465">
    <property type="entry name" value="UPF0194_transport"/>
</dbReference>
<gene>
    <name evidence="7" type="ORF">RU97_GL000157</name>
</gene>
<evidence type="ECO:0000259" key="6">
    <source>
        <dbReference type="Pfam" id="PF25989"/>
    </source>
</evidence>
<dbReference type="InterPro" id="IPR058639">
    <property type="entry name" value="BSH_YknX-like"/>
</dbReference>
<dbReference type="SUPFAM" id="SSF51230">
    <property type="entry name" value="Single hybrid motif"/>
    <property type="match status" value="1"/>
</dbReference>
<evidence type="ECO:0000313" key="7">
    <source>
        <dbReference type="EMBL" id="OJG19924.1"/>
    </source>
</evidence>
<dbReference type="EMBL" id="JXKH01000001">
    <property type="protein sequence ID" value="OJG19924.1"/>
    <property type="molecule type" value="Genomic_DNA"/>
</dbReference>
<dbReference type="Proteomes" id="UP000181884">
    <property type="component" value="Unassembled WGS sequence"/>
</dbReference>
<keyword evidence="4" id="KW-0812">Transmembrane</keyword>
<protein>
    <submittedName>
        <fullName evidence="7">Uncharacterized protein</fullName>
    </submittedName>
</protein>
<organism evidence="7 8">
    <name type="scientific">Enterococcus canis</name>
    <dbReference type="NCBI Taxonomy" id="214095"/>
    <lineage>
        <taxon>Bacteria</taxon>
        <taxon>Bacillati</taxon>
        <taxon>Bacillota</taxon>
        <taxon>Bacilli</taxon>
        <taxon>Lactobacillales</taxon>
        <taxon>Enterococcaceae</taxon>
        <taxon>Enterococcus</taxon>
    </lineage>
</organism>
<keyword evidence="4" id="KW-0472">Membrane</keyword>
<dbReference type="STRING" id="214095.RU97_GL000157"/>
<dbReference type="RefSeq" id="WP_067391567.1">
    <property type="nucleotide sequence ID" value="NZ_JXKH01000001.1"/>
</dbReference>
<dbReference type="Gene3D" id="2.40.50.100">
    <property type="match status" value="1"/>
</dbReference>
<dbReference type="Gene3D" id="2.40.30.170">
    <property type="match status" value="1"/>
</dbReference>
<keyword evidence="4" id="KW-1133">Transmembrane helix</keyword>
<dbReference type="NCBIfam" id="TIGR01730">
    <property type="entry name" value="RND_mfp"/>
    <property type="match status" value="1"/>
</dbReference>
<comment type="caution">
    <text evidence="7">The sequence shown here is derived from an EMBL/GenBank/DDBJ whole genome shotgun (WGS) entry which is preliminary data.</text>
</comment>
<dbReference type="GO" id="GO:0022857">
    <property type="term" value="F:transmembrane transporter activity"/>
    <property type="evidence" value="ECO:0007669"/>
    <property type="project" value="InterPro"/>
</dbReference>
<evidence type="ECO:0000259" key="5">
    <source>
        <dbReference type="Pfam" id="PF25984"/>
    </source>
</evidence>
<evidence type="ECO:0000256" key="2">
    <source>
        <dbReference type="ARBA" id="ARBA00009477"/>
    </source>
</evidence>
<reference evidence="7 8" key="1">
    <citation type="submission" date="2014-12" db="EMBL/GenBank/DDBJ databases">
        <title>Draft genome sequences of 29 type strains of Enterococci.</title>
        <authorList>
            <person name="Zhong Z."/>
            <person name="Sun Z."/>
            <person name="Liu W."/>
            <person name="Zhang W."/>
            <person name="Zhang H."/>
        </authorList>
    </citation>
    <scope>NUCLEOTIDE SEQUENCE [LARGE SCALE GENOMIC DNA]</scope>
    <source>
        <strain evidence="7 8">DSM 17029</strain>
    </source>
</reference>
<name>A0A1L8RJN3_9ENTE</name>
<sequence length="285" mass="29766">MKKKTWIGIAIVAVIAIGGAVWLGQGKKEETISVSTGEVKTENVVETLATSGQLVPNQSQSLLGTGNVTDLNVKVGDTVKKDDVLATYDSGMELKAPFDGTVTQVNIKENQPDTSSQAGKAAIVVDDLSTLKVELNLSNSEAQAVKVDQKATITSGSATFPGKVAQKDPVATANQSATGVTSSLAAVVTFDKAPKDLYAGFDVDVDITTNIAENVVAMPIEALTYNDKNEPLVYVLKDGKIKITKIKIGIQSDTLVEVTEGLQSGDKVVLSPGSELKDGTAVTAE</sequence>
<evidence type="ECO:0000256" key="4">
    <source>
        <dbReference type="SAM" id="Phobius"/>
    </source>
</evidence>
<comment type="subcellular location">
    <subcellularLocation>
        <location evidence="1">Cell envelope</location>
    </subcellularLocation>
</comment>
<dbReference type="GO" id="GO:0030313">
    <property type="term" value="C:cell envelope"/>
    <property type="evidence" value="ECO:0007669"/>
    <property type="project" value="UniProtKB-SubCell"/>
</dbReference>
<feature type="transmembrane region" description="Helical" evidence="4">
    <location>
        <begin position="6"/>
        <end position="24"/>
    </location>
</feature>
<feature type="domain" description="YknX-like C-terminal permuted SH3-like" evidence="6">
    <location>
        <begin position="216"/>
        <end position="283"/>
    </location>
</feature>
<evidence type="ECO:0000313" key="8">
    <source>
        <dbReference type="Proteomes" id="UP000181884"/>
    </source>
</evidence>
<dbReference type="InterPro" id="IPR006143">
    <property type="entry name" value="RND_pump_MFP"/>
</dbReference>
<evidence type="ECO:0000256" key="1">
    <source>
        <dbReference type="ARBA" id="ARBA00004196"/>
    </source>
</evidence>
<dbReference type="InterPro" id="IPR011053">
    <property type="entry name" value="Single_hybrid_motif"/>
</dbReference>
<comment type="similarity">
    <text evidence="2">Belongs to the membrane fusion protein (MFP) (TC 8.A.1) family.</text>
</comment>
<accession>A0A1L8RJN3</accession>
<keyword evidence="3" id="KW-0175">Coiled coil</keyword>
<dbReference type="PANTHER" id="PTHR32347">
    <property type="entry name" value="EFFLUX SYSTEM COMPONENT YKNX-RELATED"/>
    <property type="match status" value="1"/>
</dbReference>
<dbReference type="Pfam" id="PF25984">
    <property type="entry name" value="BSH_YknX"/>
    <property type="match status" value="1"/>
</dbReference>